<sequence length="82" mass="9310">MIFSVTTYGAQSAMIRQHGGFVTLGPGQTLMDLFDTWKGFVAKLDVNKRDIQTATFRYFKHLKAFSVDHQVNAVEIRRATKT</sequence>
<protein>
    <submittedName>
        <fullName evidence="1">Uncharacterized protein</fullName>
    </submittedName>
</protein>
<evidence type="ECO:0000313" key="2">
    <source>
        <dbReference type="Proteomes" id="UP001642483"/>
    </source>
</evidence>
<comment type="caution">
    <text evidence="1">The sequence shown here is derived from an EMBL/GenBank/DDBJ whole genome shotgun (WGS) entry which is preliminary data.</text>
</comment>
<dbReference type="Proteomes" id="UP001642483">
    <property type="component" value="Unassembled WGS sequence"/>
</dbReference>
<dbReference type="EMBL" id="CAWYQH010000108">
    <property type="protein sequence ID" value="CAK8689127.1"/>
    <property type="molecule type" value="Genomic_DNA"/>
</dbReference>
<proteinExistence type="predicted"/>
<name>A0ABP0GCP6_CLALP</name>
<reference evidence="1 2" key="1">
    <citation type="submission" date="2024-02" db="EMBL/GenBank/DDBJ databases">
        <authorList>
            <person name="Daric V."/>
            <person name="Darras S."/>
        </authorList>
    </citation>
    <scope>NUCLEOTIDE SEQUENCE [LARGE SCALE GENOMIC DNA]</scope>
</reference>
<organism evidence="1 2">
    <name type="scientific">Clavelina lepadiformis</name>
    <name type="common">Light-bulb sea squirt</name>
    <name type="synonym">Ascidia lepadiformis</name>
    <dbReference type="NCBI Taxonomy" id="159417"/>
    <lineage>
        <taxon>Eukaryota</taxon>
        <taxon>Metazoa</taxon>
        <taxon>Chordata</taxon>
        <taxon>Tunicata</taxon>
        <taxon>Ascidiacea</taxon>
        <taxon>Aplousobranchia</taxon>
        <taxon>Clavelinidae</taxon>
        <taxon>Clavelina</taxon>
    </lineage>
</organism>
<keyword evidence="2" id="KW-1185">Reference proteome</keyword>
<accession>A0ABP0GCP6</accession>
<gene>
    <name evidence="1" type="ORF">CVLEPA_LOCUS21100</name>
</gene>
<evidence type="ECO:0000313" key="1">
    <source>
        <dbReference type="EMBL" id="CAK8689127.1"/>
    </source>
</evidence>